<accession>A0A9D1DL23</accession>
<protein>
    <submittedName>
        <fullName evidence="1">Uncharacterized protein</fullName>
    </submittedName>
</protein>
<reference evidence="1" key="1">
    <citation type="submission" date="2020-10" db="EMBL/GenBank/DDBJ databases">
        <authorList>
            <person name="Gilroy R."/>
        </authorList>
    </citation>
    <scope>NUCLEOTIDE SEQUENCE</scope>
    <source>
        <strain evidence="1">ChiGjej3B3-7149</strain>
    </source>
</reference>
<reference evidence="1" key="2">
    <citation type="journal article" date="2021" name="PeerJ">
        <title>Extensive microbial diversity within the chicken gut microbiome revealed by metagenomics and culture.</title>
        <authorList>
            <person name="Gilroy R."/>
            <person name="Ravi A."/>
            <person name="Getino M."/>
            <person name="Pursley I."/>
            <person name="Horton D.L."/>
            <person name="Alikhan N.F."/>
            <person name="Baker D."/>
            <person name="Gharbi K."/>
            <person name="Hall N."/>
            <person name="Watson M."/>
            <person name="Adriaenssens E.M."/>
            <person name="Foster-Nyarko E."/>
            <person name="Jarju S."/>
            <person name="Secka A."/>
            <person name="Antonio M."/>
            <person name="Oren A."/>
            <person name="Chaudhuri R.R."/>
            <person name="La Ragione R."/>
            <person name="Hildebrand F."/>
            <person name="Pallen M.J."/>
        </authorList>
    </citation>
    <scope>NUCLEOTIDE SEQUENCE</scope>
    <source>
        <strain evidence="1">ChiGjej3B3-7149</strain>
    </source>
</reference>
<evidence type="ECO:0000313" key="1">
    <source>
        <dbReference type="EMBL" id="HIR54776.1"/>
    </source>
</evidence>
<dbReference type="AlphaFoldDB" id="A0A9D1DL23"/>
<sequence>TTDDRGGGIIYYGGTNGEATFRGTGGFGIQFFASGAPETDDPEKTARSMARDLGIELVDGKDACTIVESDGDNVVLELACASGGARIINCRVEFRFMYGRLYSVSGVRPLDLVTAETETSLIDVPTALMRFLGLTREKGHICSELRGLELCYAFSASASGEGSLTPTWLIVTDTGEFYINAITGKEEVIA</sequence>
<gene>
    <name evidence="1" type="ORF">IAD36_04125</name>
</gene>
<name>A0A9D1DL23_9FIRM</name>
<evidence type="ECO:0000313" key="2">
    <source>
        <dbReference type="Proteomes" id="UP000824238"/>
    </source>
</evidence>
<proteinExistence type="predicted"/>
<feature type="non-terminal residue" evidence="1">
    <location>
        <position position="1"/>
    </location>
</feature>
<dbReference type="EMBL" id="DVHH01000106">
    <property type="protein sequence ID" value="HIR54776.1"/>
    <property type="molecule type" value="Genomic_DNA"/>
</dbReference>
<organism evidence="1 2">
    <name type="scientific">Candidatus Scatomorpha intestinigallinarum</name>
    <dbReference type="NCBI Taxonomy" id="2840923"/>
    <lineage>
        <taxon>Bacteria</taxon>
        <taxon>Bacillati</taxon>
        <taxon>Bacillota</taxon>
        <taxon>Clostridia</taxon>
        <taxon>Eubacteriales</taxon>
        <taxon>Candidatus Scatomorpha</taxon>
    </lineage>
</organism>
<comment type="caution">
    <text evidence="1">The sequence shown here is derived from an EMBL/GenBank/DDBJ whole genome shotgun (WGS) entry which is preliminary data.</text>
</comment>
<dbReference type="Proteomes" id="UP000824238">
    <property type="component" value="Unassembled WGS sequence"/>
</dbReference>